<gene>
    <name evidence="3" type="ORF">DRW07_05395</name>
</gene>
<feature type="transmembrane region" description="Helical" evidence="1">
    <location>
        <begin position="6"/>
        <end position="24"/>
    </location>
</feature>
<feature type="transmembrane region" description="Helical" evidence="1">
    <location>
        <begin position="68"/>
        <end position="84"/>
    </location>
</feature>
<evidence type="ECO:0000313" key="3">
    <source>
        <dbReference type="EMBL" id="RPJ66979.1"/>
    </source>
</evidence>
<dbReference type="RefSeq" id="WP_124026884.1">
    <property type="nucleotide sequence ID" value="NZ_JBHRSN010000015.1"/>
</dbReference>
<dbReference type="Proteomes" id="UP000275281">
    <property type="component" value="Unassembled WGS sequence"/>
</dbReference>
<feature type="domain" description="DUF6249" evidence="2">
    <location>
        <begin position="9"/>
        <end position="112"/>
    </location>
</feature>
<dbReference type="AlphaFoldDB" id="A0A3N5Y7Y8"/>
<feature type="transmembrane region" description="Helical" evidence="1">
    <location>
        <begin position="90"/>
        <end position="111"/>
    </location>
</feature>
<comment type="caution">
    <text evidence="3">The sequence shown here is derived from an EMBL/GenBank/DDBJ whole genome shotgun (WGS) entry which is preliminary data.</text>
</comment>
<organism evidence="3 4">
    <name type="scientific">Alteromonas sediminis</name>
    <dbReference type="NCBI Taxonomy" id="2259342"/>
    <lineage>
        <taxon>Bacteria</taxon>
        <taxon>Pseudomonadati</taxon>
        <taxon>Pseudomonadota</taxon>
        <taxon>Gammaproteobacteria</taxon>
        <taxon>Alteromonadales</taxon>
        <taxon>Alteromonadaceae</taxon>
        <taxon>Alteromonas/Salinimonas group</taxon>
        <taxon>Alteromonas</taxon>
    </lineage>
</organism>
<dbReference type="InterPro" id="IPR046216">
    <property type="entry name" value="DUF6249"/>
</dbReference>
<accession>A0A3N5Y7Y8</accession>
<keyword evidence="1" id="KW-0812">Transmembrane</keyword>
<evidence type="ECO:0000313" key="4">
    <source>
        <dbReference type="Proteomes" id="UP000275281"/>
    </source>
</evidence>
<keyword evidence="4" id="KW-1185">Reference proteome</keyword>
<evidence type="ECO:0000256" key="1">
    <source>
        <dbReference type="SAM" id="Phobius"/>
    </source>
</evidence>
<proteinExistence type="predicted"/>
<name>A0A3N5Y7Y8_9ALTE</name>
<reference evidence="3 4" key="1">
    <citation type="submission" date="2018-11" db="EMBL/GenBank/DDBJ databases">
        <authorList>
            <person name="Ye M.-Q."/>
            <person name="Du Z.-J."/>
        </authorList>
    </citation>
    <scope>NUCLEOTIDE SEQUENCE [LARGE SCALE GENOMIC DNA]</scope>
    <source>
        <strain evidence="3 4">U0105</strain>
    </source>
</reference>
<dbReference type="EMBL" id="RPOK01000002">
    <property type="protein sequence ID" value="RPJ66979.1"/>
    <property type="molecule type" value="Genomic_DNA"/>
</dbReference>
<dbReference type="Pfam" id="PF19762">
    <property type="entry name" value="DUF6249"/>
    <property type="match status" value="1"/>
</dbReference>
<evidence type="ECO:0000259" key="2">
    <source>
        <dbReference type="Pfam" id="PF19762"/>
    </source>
</evidence>
<keyword evidence="1" id="KW-0472">Membrane</keyword>
<protein>
    <recommendedName>
        <fullName evidence="2">DUF6249 domain-containing protein</fullName>
    </recommendedName>
</protein>
<keyword evidence="1" id="KW-1133">Transmembrane helix</keyword>
<sequence>MSELWIPVIGIICIAVVIIASLYMGTREKQQLHTTLQLHLQNGGELSPALLKNLGANVNQSKRDLRKGLLLTAIGIACFAGGFISENFIVGAVFGVFPLFVGLAFGGISLINKNE</sequence>